<feature type="compositionally biased region" description="Low complexity" evidence="1">
    <location>
        <begin position="440"/>
        <end position="454"/>
    </location>
</feature>
<dbReference type="OMA" id="EDSAPPH"/>
<feature type="compositionally biased region" description="Pro residues" evidence="1">
    <location>
        <begin position="222"/>
        <end position="233"/>
    </location>
</feature>
<reference evidence="2 3" key="1">
    <citation type="journal article" date="2008" name="Nature">
        <title>The genome of the choanoflagellate Monosiga brevicollis and the origin of metazoans.</title>
        <authorList>
            <consortium name="JGI Sequencing"/>
            <person name="King N."/>
            <person name="Westbrook M.J."/>
            <person name="Young S.L."/>
            <person name="Kuo A."/>
            <person name="Abedin M."/>
            <person name="Chapman J."/>
            <person name="Fairclough S."/>
            <person name="Hellsten U."/>
            <person name="Isogai Y."/>
            <person name="Letunic I."/>
            <person name="Marr M."/>
            <person name="Pincus D."/>
            <person name="Putnam N."/>
            <person name="Rokas A."/>
            <person name="Wright K.J."/>
            <person name="Zuzow R."/>
            <person name="Dirks W."/>
            <person name="Good M."/>
            <person name="Goodstein D."/>
            <person name="Lemons D."/>
            <person name="Li W."/>
            <person name="Lyons J.B."/>
            <person name="Morris A."/>
            <person name="Nichols S."/>
            <person name="Richter D.J."/>
            <person name="Salamov A."/>
            <person name="Bork P."/>
            <person name="Lim W.A."/>
            <person name="Manning G."/>
            <person name="Miller W.T."/>
            <person name="McGinnis W."/>
            <person name="Shapiro H."/>
            <person name="Tjian R."/>
            <person name="Grigoriev I.V."/>
            <person name="Rokhsar D."/>
        </authorList>
    </citation>
    <scope>NUCLEOTIDE SEQUENCE [LARGE SCALE GENOMIC DNA]</scope>
    <source>
        <strain evidence="3">MX1 / ATCC 50154</strain>
    </source>
</reference>
<dbReference type="EMBL" id="CH991580">
    <property type="protein sequence ID" value="EDQ84836.1"/>
    <property type="molecule type" value="Genomic_DNA"/>
</dbReference>
<feature type="compositionally biased region" description="Low complexity" evidence="1">
    <location>
        <begin position="103"/>
        <end position="114"/>
    </location>
</feature>
<keyword evidence="3" id="KW-1185">Reference proteome</keyword>
<dbReference type="STRING" id="81824.A9VCC4"/>
<sequence>MAYRRVPPPSALAGRRPGPPPSFLTPPSSGTNRPPPPFLTPPAVSAGRETSVHSSSRPGPRPGSGPAAAGIEEYGGPARHPRPGHHPVPGGPPLPFTRPPGAPASDLPLPVQPLNLPPGMQPHNVPPSIAGVQPYNVPPSNLQPHNVPPSMQGPPSSAATGAAIPSPRLGRLSAGTPPGPGPSRPAPWASGASRGPPPGPPPLPMAGSSPLRNGPFPSSPVGGPPPTQPPPPHARPHLHGHPLNTLPPPPMRTASMHASLPPTPLSTPNNNGPSPRPPTRRPLRPPTNVPAGRPSSPLDPSLASLLDDAEAKVIGHLHRDGSMDTLTAAILQRVREHHADPLSRAVDSETMHYLHAYGEAVNEAALKTAIRPRLASFMSTLVEDAAPVDTFLAPQDRVLSTDTESATDVAPVRRRSGEDSAPPHVTPRIIDTLLHRRETASGPSSRRSSTSQPALDPGSDSQDGEPAAKRVRALATSERGPKVNPSPDVKQKNKDKNRGQNKADQLQHWIARLQAMEQQETA</sequence>
<dbReference type="GeneID" id="5895636"/>
<feature type="compositionally biased region" description="Low complexity" evidence="1">
    <location>
        <begin position="205"/>
        <end position="221"/>
    </location>
</feature>
<accession>A9VCC4</accession>
<dbReference type="KEGG" id="mbr:MONBRDRAFT_12462"/>
<evidence type="ECO:0000313" key="2">
    <source>
        <dbReference type="EMBL" id="EDQ84836.1"/>
    </source>
</evidence>
<feature type="region of interest" description="Disordered" evidence="1">
    <location>
        <begin position="1"/>
        <end position="302"/>
    </location>
</feature>
<dbReference type="Proteomes" id="UP000001357">
    <property type="component" value="Unassembled WGS sequence"/>
</dbReference>
<dbReference type="InParanoid" id="A9VCC4"/>
<evidence type="ECO:0000313" key="3">
    <source>
        <dbReference type="Proteomes" id="UP000001357"/>
    </source>
</evidence>
<feature type="compositionally biased region" description="Pro residues" evidence="1">
    <location>
        <begin position="1"/>
        <end position="10"/>
    </location>
</feature>
<gene>
    <name evidence="2" type="ORF">MONBRDRAFT_12462</name>
</gene>
<dbReference type="AlphaFoldDB" id="A9VCC4"/>
<feature type="compositionally biased region" description="Low complexity" evidence="1">
    <location>
        <begin position="54"/>
        <end position="78"/>
    </location>
</feature>
<feature type="compositionally biased region" description="Pro residues" evidence="1">
    <location>
        <begin position="195"/>
        <end position="204"/>
    </location>
</feature>
<name>A9VCC4_MONBE</name>
<feature type="compositionally biased region" description="Basic and acidic residues" evidence="1">
    <location>
        <begin position="489"/>
        <end position="498"/>
    </location>
</feature>
<organism evidence="2 3">
    <name type="scientific">Monosiga brevicollis</name>
    <name type="common">Choanoflagellate</name>
    <dbReference type="NCBI Taxonomy" id="81824"/>
    <lineage>
        <taxon>Eukaryota</taxon>
        <taxon>Choanoflagellata</taxon>
        <taxon>Craspedida</taxon>
        <taxon>Salpingoecidae</taxon>
        <taxon>Monosiga</taxon>
    </lineage>
</organism>
<proteinExistence type="predicted"/>
<feature type="compositionally biased region" description="Pro residues" evidence="1">
    <location>
        <begin position="89"/>
        <end position="102"/>
    </location>
</feature>
<protein>
    <submittedName>
        <fullName evidence="2">Uncharacterized protein</fullName>
    </submittedName>
</protein>
<dbReference type="RefSeq" id="XP_001750337.1">
    <property type="nucleotide sequence ID" value="XM_001750285.1"/>
</dbReference>
<feature type="region of interest" description="Disordered" evidence="1">
    <location>
        <begin position="399"/>
        <end position="507"/>
    </location>
</feature>
<evidence type="ECO:0000256" key="1">
    <source>
        <dbReference type="SAM" id="MobiDB-lite"/>
    </source>
</evidence>